<dbReference type="GO" id="GO:0015562">
    <property type="term" value="F:efflux transmembrane transporter activity"/>
    <property type="evidence" value="ECO:0007669"/>
    <property type="project" value="InterPro"/>
</dbReference>
<evidence type="ECO:0000313" key="2">
    <source>
        <dbReference type="EMBL" id="QDT96041.1"/>
    </source>
</evidence>
<accession>A0A517VSQ4</accession>
<reference evidence="2 3" key="1">
    <citation type="submission" date="2019-03" db="EMBL/GenBank/DDBJ databases">
        <title>Deep-cultivation of Planctomycetes and their phenomic and genomic characterization uncovers novel biology.</title>
        <authorList>
            <person name="Wiegand S."/>
            <person name="Jogler M."/>
            <person name="Boedeker C."/>
            <person name="Pinto D."/>
            <person name="Vollmers J."/>
            <person name="Rivas-Marin E."/>
            <person name="Kohn T."/>
            <person name="Peeters S.H."/>
            <person name="Heuer A."/>
            <person name="Rast P."/>
            <person name="Oberbeckmann S."/>
            <person name="Bunk B."/>
            <person name="Jeske O."/>
            <person name="Meyerdierks A."/>
            <person name="Storesund J.E."/>
            <person name="Kallscheuer N."/>
            <person name="Luecker S."/>
            <person name="Lage O.M."/>
            <person name="Pohl T."/>
            <person name="Merkel B.J."/>
            <person name="Hornburger P."/>
            <person name="Mueller R.-W."/>
            <person name="Bruemmer F."/>
            <person name="Labrenz M."/>
            <person name="Spormann A.M."/>
            <person name="Op den Camp H."/>
            <person name="Overmann J."/>
            <person name="Amann R."/>
            <person name="Jetten M.S.M."/>
            <person name="Mascher T."/>
            <person name="Medema M.H."/>
            <person name="Devos D.P."/>
            <person name="Kaster A.-K."/>
            <person name="Ovreas L."/>
            <person name="Rohde M."/>
            <person name="Galperin M.Y."/>
            <person name="Jogler C."/>
        </authorList>
    </citation>
    <scope>NUCLEOTIDE SEQUENCE [LARGE SCALE GENOMIC DNA]</scope>
    <source>
        <strain evidence="2 3">V144</strain>
    </source>
</reference>
<dbReference type="AlphaFoldDB" id="A0A517VSQ4"/>
<organism evidence="2 3">
    <name type="scientific">Gimesia aquarii</name>
    <dbReference type="NCBI Taxonomy" id="2527964"/>
    <lineage>
        <taxon>Bacteria</taxon>
        <taxon>Pseudomonadati</taxon>
        <taxon>Planctomycetota</taxon>
        <taxon>Planctomycetia</taxon>
        <taxon>Planctomycetales</taxon>
        <taxon>Planctomycetaceae</taxon>
        <taxon>Gimesia</taxon>
    </lineage>
</organism>
<feature type="chain" id="PRO_5021761305" evidence="1">
    <location>
        <begin position="26"/>
        <end position="144"/>
    </location>
</feature>
<proteinExistence type="predicted"/>
<evidence type="ECO:0000256" key="1">
    <source>
        <dbReference type="SAM" id="SignalP"/>
    </source>
</evidence>
<dbReference type="RefSeq" id="WP_144983515.1">
    <property type="nucleotide sequence ID" value="NZ_CP037920.1"/>
</dbReference>
<name>A0A517VSQ4_9PLAN</name>
<protein>
    <submittedName>
        <fullName evidence="2">Outer membrane efflux protein</fullName>
    </submittedName>
</protein>
<gene>
    <name evidence="2" type="ORF">V144x_14940</name>
</gene>
<dbReference type="Gene3D" id="1.20.1600.10">
    <property type="entry name" value="Outer membrane efflux proteins (OEP)"/>
    <property type="match status" value="1"/>
</dbReference>
<sequence precursor="true">MSRRICMFLLAFLCIAWSVTTYSGAAQTEDANVGNKISELMKERLDVFRQLLAAAKSSYEHGEKPIEQVISAQDDLFKAELELASTKSERIELCKKRLDNLRKLESVTAQRFSSGTGKIQAKLSAKAARLQAEIDCLREQSATK</sequence>
<keyword evidence="1" id="KW-0732">Signal</keyword>
<dbReference type="SUPFAM" id="SSF56954">
    <property type="entry name" value="Outer membrane efflux proteins (OEP)"/>
    <property type="match status" value="1"/>
</dbReference>
<evidence type="ECO:0000313" key="3">
    <source>
        <dbReference type="Proteomes" id="UP000318704"/>
    </source>
</evidence>
<dbReference type="EMBL" id="CP037920">
    <property type="protein sequence ID" value="QDT96041.1"/>
    <property type="molecule type" value="Genomic_DNA"/>
</dbReference>
<feature type="signal peptide" evidence="1">
    <location>
        <begin position="1"/>
        <end position="25"/>
    </location>
</feature>
<dbReference type="Proteomes" id="UP000318704">
    <property type="component" value="Chromosome"/>
</dbReference>
<dbReference type="KEGG" id="gaw:V144x_14940"/>